<dbReference type="WBParaSite" id="PDA_v2.g12733.t1">
    <property type="protein sequence ID" value="PDA_v2.g12733.t1"/>
    <property type="gene ID" value="PDA_v2.g12733"/>
</dbReference>
<name>A0A914PD92_9BILA</name>
<organism evidence="1 2">
    <name type="scientific">Panagrolaimus davidi</name>
    <dbReference type="NCBI Taxonomy" id="227884"/>
    <lineage>
        <taxon>Eukaryota</taxon>
        <taxon>Metazoa</taxon>
        <taxon>Ecdysozoa</taxon>
        <taxon>Nematoda</taxon>
        <taxon>Chromadorea</taxon>
        <taxon>Rhabditida</taxon>
        <taxon>Tylenchina</taxon>
        <taxon>Panagrolaimomorpha</taxon>
        <taxon>Panagrolaimoidea</taxon>
        <taxon>Panagrolaimidae</taxon>
        <taxon>Panagrolaimus</taxon>
    </lineage>
</organism>
<proteinExistence type="predicted"/>
<dbReference type="AlphaFoldDB" id="A0A914PD92"/>
<accession>A0A914PD92</accession>
<keyword evidence="1" id="KW-1185">Reference proteome</keyword>
<reference evidence="2" key="1">
    <citation type="submission" date="2022-11" db="UniProtKB">
        <authorList>
            <consortium name="WormBaseParasite"/>
        </authorList>
    </citation>
    <scope>IDENTIFICATION</scope>
</reference>
<evidence type="ECO:0000313" key="2">
    <source>
        <dbReference type="WBParaSite" id="PDA_v2.g12733.t1"/>
    </source>
</evidence>
<protein>
    <submittedName>
        <fullName evidence="2">Uncharacterized protein</fullName>
    </submittedName>
</protein>
<dbReference type="Proteomes" id="UP000887578">
    <property type="component" value="Unplaced"/>
</dbReference>
<evidence type="ECO:0000313" key="1">
    <source>
        <dbReference type="Proteomes" id="UP000887578"/>
    </source>
</evidence>
<sequence>MDVHCADTEIDTTKDFLRRYYSDDASHEALKESKTPGLCQQLINQDSNRPWMNHSLEPLDEGMIREMRTKIELI</sequence>